<reference evidence="2 3" key="1">
    <citation type="submission" date="2014-07" db="EMBL/GenBank/DDBJ databases">
        <authorList>
            <person name="Zhang J.E."/>
            <person name="Yang H."/>
            <person name="Guo J."/>
            <person name="Deng Z."/>
            <person name="Luo H."/>
            <person name="Luo M."/>
            <person name="Zhao B."/>
        </authorList>
    </citation>
    <scope>NUCLEOTIDE SEQUENCE [LARGE SCALE GENOMIC DNA]</scope>
    <source>
        <strain evidence="2 3">1CP</strain>
    </source>
</reference>
<protein>
    <recommendedName>
        <fullName evidence="1">YprB ribonuclease H-like domain-containing protein</fullName>
    </recommendedName>
</protein>
<dbReference type="Pfam" id="PF13482">
    <property type="entry name" value="RNase_H_2"/>
    <property type="match status" value="1"/>
</dbReference>
<dbReference type="EMBL" id="CP009111">
    <property type="protein sequence ID" value="ANS29025.1"/>
    <property type="molecule type" value="Genomic_DNA"/>
</dbReference>
<evidence type="ECO:0000313" key="2">
    <source>
        <dbReference type="EMBL" id="ANS29025.1"/>
    </source>
</evidence>
<dbReference type="PATRIC" id="fig|37919.13.peg.4598"/>
<evidence type="ECO:0000313" key="3">
    <source>
        <dbReference type="Proteomes" id="UP000186108"/>
    </source>
</evidence>
<organism evidence="2 3">
    <name type="scientific">Rhodococcus opacus</name>
    <name type="common">Nocardia opaca</name>
    <dbReference type="NCBI Taxonomy" id="37919"/>
    <lineage>
        <taxon>Bacteria</taxon>
        <taxon>Bacillati</taxon>
        <taxon>Actinomycetota</taxon>
        <taxon>Actinomycetes</taxon>
        <taxon>Mycobacteriales</taxon>
        <taxon>Nocardiaceae</taxon>
        <taxon>Rhodococcus</taxon>
    </lineage>
</organism>
<dbReference type="AlphaFoldDB" id="A0A1B1K8S1"/>
<dbReference type="SUPFAM" id="SSF53098">
    <property type="entry name" value="Ribonuclease H-like"/>
    <property type="match status" value="1"/>
</dbReference>
<dbReference type="InterPro" id="IPR012337">
    <property type="entry name" value="RNaseH-like_sf"/>
</dbReference>
<dbReference type="InterPro" id="IPR038720">
    <property type="entry name" value="YprB_RNase_H-like_dom"/>
</dbReference>
<sequence length="246" mass="27157">MLCDKKSGILTSIGKIEQWRAHGEVYMANKPRILPGTHAPIPAGYIALDLEHEEEKTTAAVWTFCARAVGVANPRQLTIFADETHQADLLAQLADFLAAYPDLPVISWSQSDIRVLRKAVTEISVENQLIGNLTETRHHTDLLEWTKGAMILPTKSLDLKTVAAYFGIANDVPSMNGSVGSARMRAHRSTTNPSVKEEIRAELIRYVRSDVTLLVGVADHLRSIHDGITPPTGRHEPLHADDVIYI</sequence>
<proteinExistence type="predicted"/>
<accession>A0A1B1K8S1</accession>
<name>A0A1B1K8S1_RHOOP</name>
<dbReference type="Proteomes" id="UP000186108">
    <property type="component" value="Chromosome"/>
</dbReference>
<gene>
    <name evidence="2" type="ORF">R1CP_21745</name>
</gene>
<evidence type="ECO:0000259" key="1">
    <source>
        <dbReference type="Pfam" id="PF13482"/>
    </source>
</evidence>
<feature type="domain" description="YprB ribonuclease H-like" evidence="1">
    <location>
        <begin position="48"/>
        <end position="221"/>
    </location>
</feature>